<gene>
    <name evidence="3" type="ordered locus">MLP_21410</name>
</gene>
<dbReference type="HOGENOM" id="CLU_1254745_0_0_11"/>
<keyword evidence="4" id="KW-1185">Reference proteome</keyword>
<accession>F5XDY2</accession>
<feature type="chain" id="PRO_5003329038" description="Lipoprotein" evidence="2">
    <location>
        <begin position="24"/>
        <end position="220"/>
    </location>
</feature>
<keyword evidence="2" id="KW-0732">Signal</keyword>
<dbReference type="AlphaFoldDB" id="F5XDY2"/>
<dbReference type="Proteomes" id="UP000007947">
    <property type="component" value="Chromosome"/>
</dbReference>
<dbReference type="EMBL" id="AP012204">
    <property type="protein sequence ID" value="BAK35155.1"/>
    <property type="molecule type" value="Genomic_DNA"/>
</dbReference>
<evidence type="ECO:0000256" key="2">
    <source>
        <dbReference type="SAM" id="SignalP"/>
    </source>
</evidence>
<evidence type="ECO:0008006" key="5">
    <source>
        <dbReference type="Google" id="ProtNLM"/>
    </source>
</evidence>
<dbReference type="PROSITE" id="PS51257">
    <property type="entry name" value="PROKAR_LIPOPROTEIN"/>
    <property type="match status" value="1"/>
</dbReference>
<reference evidence="3 4" key="1">
    <citation type="submission" date="2011-05" db="EMBL/GenBank/DDBJ databases">
        <title>Whole genome sequence of Microlunatus phosphovorus NM-1.</title>
        <authorList>
            <person name="Hosoyama A."/>
            <person name="Sasaki K."/>
            <person name="Harada T."/>
            <person name="Igarashi R."/>
            <person name="Kawakoshi A."/>
            <person name="Sasagawa M."/>
            <person name="Fukada J."/>
            <person name="Nakamura S."/>
            <person name="Katano Y."/>
            <person name="Hanada S."/>
            <person name="Kamagata Y."/>
            <person name="Nakamura N."/>
            <person name="Yamazaki S."/>
            <person name="Fujita N."/>
        </authorList>
    </citation>
    <scope>NUCLEOTIDE SEQUENCE [LARGE SCALE GENOMIC DNA]</scope>
    <source>
        <strain evidence="4">ATCC 700054 / DSM 10555 / JCM 9379 / NBRC 101784 / NCIMB 13414 / VKM Ac-1990 / NM-1</strain>
    </source>
</reference>
<evidence type="ECO:0000313" key="3">
    <source>
        <dbReference type="EMBL" id="BAK35155.1"/>
    </source>
</evidence>
<evidence type="ECO:0000313" key="4">
    <source>
        <dbReference type="Proteomes" id="UP000007947"/>
    </source>
</evidence>
<evidence type="ECO:0000256" key="1">
    <source>
        <dbReference type="SAM" id="MobiDB-lite"/>
    </source>
</evidence>
<protein>
    <recommendedName>
        <fullName evidence="5">Lipoprotein</fullName>
    </recommendedName>
</protein>
<sequence length="220" mass="22208">MPIQSRIFVRSAVSVLTSIAAMAALTSCSGSAEPEQSGTPAPTSAAPSSPGPSSAATESAPASPTPGSGTVSAAPPSAGTTPVTAADGAISWTLPCAKPRTQTMDLNKRAKKVIKSMTGWACGQGAGTTAGVFVVELQKTPATDDDAHRELRGLVEQALSGAEKPKHGTFQGHPGISGQVKIRSDSATGYQAVAVGPWLAVFAMTPPDDLSELVDTVRVN</sequence>
<feature type="region of interest" description="Disordered" evidence="1">
    <location>
        <begin position="28"/>
        <end position="84"/>
    </location>
</feature>
<feature type="compositionally biased region" description="Low complexity" evidence="1">
    <location>
        <begin position="37"/>
        <end position="70"/>
    </location>
</feature>
<organism evidence="3 4">
    <name type="scientific">Microlunatus phosphovorus (strain ATCC 700054 / DSM 10555 / JCM 9379 / NBRC 101784 / NCIMB 13414 / VKM Ac-1990 / NM-1)</name>
    <dbReference type="NCBI Taxonomy" id="1032480"/>
    <lineage>
        <taxon>Bacteria</taxon>
        <taxon>Bacillati</taxon>
        <taxon>Actinomycetota</taxon>
        <taxon>Actinomycetes</taxon>
        <taxon>Propionibacteriales</taxon>
        <taxon>Propionibacteriaceae</taxon>
        <taxon>Microlunatus</taxon>
    </lineage>
</organism>
<dbReference type="KEGG" id="mph:MLP_21410"/>
<name>F5XDY2_MICPN</name>
<proteinExistence type="predicted"/>
<feature type="signal peptide" evidence="2">
    <location>
        <begin position="1"/>
        <end position="23"/>
    </location>
</feature>